<feature type="region of interest" description="Disordered" evidence="6">
    <location>
        <begin position="39"/>
        <end position="130"/>
    </location>
</feature>
<name>A0A8K0JP79_9TREE</name>
<keyword evidence="5 7" id="KW-0472">Membrane</keyword>
<dbReference type="OrthoDB" id="2126698at2759"/>
<evidence type="ECO:0000256" key="7">
    <source>
        <dbReference type="SAM" id="Phobius"/>
    </source>
</evidence>
<keyword evidence="3 7" id="KW-0812">Transmembrane</keyword>
<evidence type="ECO:0000313" key="8">
    <source>
        <dbReference type="EMBL" id="KAG7562168.1"/>
    </source>
</evidence>
<feature type="compositionally biased region" description="Basic residues" evidence="6">
    <location>
        <begin position="207"/>
        <end position="219"/>
    </location>
</feature>
<feature type="compositionally biased region" description="Basic and acidic residues" evidence="6">
    <location>
        <begin position="245"/>
        <end position="260"/>
    </location>
</feature>
<evidence type="ECO:0000256" key="5">
    <source>
        <dbReference type="ARBA" id="ARBA00023136"/>
    </source>
</evidence>
<proteinExistence type="inferred from homology"/>
<feature type="transmembrane region" description="Helical" evidence="7">
    <location>
        <begin position="499"/>
        <end position="525"/>
    </location>
</feature>
<evidence type="ECO:0008006" key="10">
    <source>
        <dbReference type="Google" id="ProtNLM"/>
    </source>
</evidence>
<dbReference type="GO" id="GO:0016020">
    <property type="term" value="C:membrane"/>
    <property type="evidence" value="ECO:0007669"/>
    <property type="project" value="UniProtKB-SubCell"/>
</dbReference>
<dbReference type="EMBL" id="JABELV010000037">
    <property type="protein sequence ID" value="KAG7562168.1"/>
    <property type="molecule type" value="Genomic_DNA"/>
</dbReference>
<feature type="transmembrane region" description="Helical" evidence="7">
    <location>
        <begin position="625"/>
        <end position="644"/>
    </location>
</feature>
<dbReference type="GO" id="GO:0015297">
    <property type="term" value="F:antiporter activity"/>
    <property type="evidence" value="ECO:0007669"/>
    <property type="project" value="InterPro"/>
</dbReference>
<feature type="transmembrane region" description="Helical" evidence="7">
    <location>
        <begin position="656"/>
        <end position="675"/>
    </location>
</feature>
<feature type="transmembrane region" description="Helical" evidence="7">
    <location>
        <begin position="400"/>
        <end position="422"/>
    </location>
</feature>
<dbReference type="InterPro" id="IPR045069">
    <property type="entry name" value="MATE_euk"/>
</dbReference>
<evidence type="ECO:0000256" key="6">
    <source>
        <dbReference type="SAM" id="MobiDB-lite"/>
    </source>
</evidence>
<dbReference type="GO" id="GO:1990961">
    <property type="term" value="P:xenobiotic detoxification by transmembrane export across the plasma membrane"/>
    <property type="evidence" value="ECO:0007669"/>
    <property type="project" value="InterPro"/>
</dbReference>
<feature type="compositionally biased region" description="Acidic residues" evidence="6">
    <location>
        <begin position="77"/>
        <end position="87"/>
    </location>
</feature>
<comment type="subcellular location">
    <subcellularLocation>
        <location evidence="1">Membrane</location>
        <topology evidence="1">Multi-pass membrane protein</topology>
    </subcellularLocation>
</comment>
<keyword evidence="9" id="KW-1185">Reference proteome</keyword>
<feature type="compositionally biased region" description="Basic and acidic residues" evidence="6">
    <location>
        <begin position="88"/>
        <end position="103"/>
    </location>
</feature>
<gene>
    <name evidence="8" type="ORF">FFLO_02353</name>
</gene>
<evidence type="ECO:0000256" key="3">
    <source>
        <dbReference type="ARBA" id="ARBA00022692"/>
    </source>
</evidence>
<evidence type="ECO:0000256" key="1">
    <source>
        <dbReference type="ARBA" id="ARBA00004141"/>
    </source>
</evidence>
<comment type="caution">
    <text evidence="8">The sequence shown here is derived from an EMBL/GenBank/DDBJ whole genome shotgun (WGS) entry which is preliminary data.</text>
</comment>
<reference evidence="8" key="1">
    <citation type="submission" date="2020-04" db="EMBL/GenBank/DDBJ databases">
        <title>Analysis of mating type loci in Filobasidium floriforme.</title>
        <authorList>
            <person name="Nowrousian M."/>
        </authorList>
    </citation>
    <scope>NUCLEOTIDE SEQUENCE</scope>
    <source>
        <strain evidence="8">CBS 6242</strain>
    </source>
</reference>
<comment type="similarity">
    <text evidence="2">Belongs to the multi antimicrobial extrusion (MATE) (TC 2.A.66.1) family.</text>
</comment>
<dbReference type="CDD" id="cd13132">
    <property type="entry name" value="MATE_eukaryotic"/>
    <property type="match status" value="1"/>
</dbReference>
<dbReference type="Proteomes" id="UP000812966">
    <property type="component" value="Unassembled WGS sequence"/>
</dbReference>
<dbReference type="InterPro" id="IPR002528">
    <property type="entry name" value="MATE_fam"/>
</dbReference>
<dbReference type="PANTHER" id="PTHR11206">
    <property type="entry name" value="MULTIDRUG RESISTANCE PROTEIN"/>
    <property type="match status" value="1"/>
</dbReference>
<feature type="transmembrane region" description="Helical" evidence="7">
    <location>
        <begin position="725"/>
        <end position="745"/>
    </location>
</feature>
<feature type="transmembrane region" description="Helical" evidence="7">
    <location>
        <begin position="434"/>
        <end position="454"/>
    </location>
</feature>
<accession>A0A8K0JP79</accession>
<keyword evidence="4 7" id="KW-1133">Transmembrane helix</keyword>
<feature type="compositionally biased region" description="Polar residues" evidence="6">
    <location>
        <begin position="117"/>
        <end position="127"/>
    </location>
</feature>
<evidence type="ECO:0000256" key="4">
    <source>
        <dbReference type="ARBA" id="ARBA00022989"/>
    </source>
</evidence>
<sequence>MASYGLHANNGALSSSYGTSYTIQSNLENLIANHVLSPNQESARRFSESSQQSSHDHHGGRPHMGARHPSVIPEEQPLMDDDEEEEDDRRNERSTNNRTETNRNNDNNNNRRPGHVTSDSVFSQSTRSTEDDRIPDIVVNAFAGYARRASVLSTIANNLHFGHGGNHERRESMLSQYSASDRARLAKLTTIVSGAETGEEVDEIHQAQHHGHHHHHGHRSNSMSPKLGRSSLRFTPLEPPTNAGTDERTPLRSTEPRALEEAVQTEEDDDASSSPGTDCAETHMLLDPATELDPIADLHLAAPTPSHPTPTWYSSAWAETKVLCASAAPIFGTQLLEYSLPLASVISIGHLSTTDLAASALANMTAAVTGYSILQGFISSLDLVMPTAWTSSEPQRVGYWLQRCAIIVLALMVPIVIVWMNAENILLRLGQDEAVAYRAGLYIRYLAVGLPGYALNQMMRKYFMAQNLQGVHQVISGIVAPLNLGLNYLLVWGPPAVRIGFVGAPLTTSISFNLSATLAVVWAMFFAPKTAWNGWGGFTGEQALFLLTQGSFGALQVASEWWAWEICGLMVASLGTVELAVNSVLLSFSSILFQFPLSGGNAAANRIGNLLGANRPVEASLASKVALALAVGVSMFNSAILVVLRHQIAYLFTSDPVVVAGVAQLTIYVALFQTADGIVGVGGGTMRVLGLVRKGAIINLMAYYIIGLPIGAFLCFKRDMGLRGLWIGLSVGITFAGIATAVLLLRVDWVATVTLVRKKLGLHNIKPGEGEEEAVVAKSYGTMGGGH</sequence>
<dbReference type="NCBIfam" id="TIGR00797">
    <property type="entry name" value="matE"/>
    <property type="match status" value="1"/>
</dbReference>
<dbReference type="AlphaFoldDB" id="A0A8K0JP79"/>
<feature type="region of interest" description="Disordered" evidence="6">
    <location>
        <begin position="205"/>
        <end position="281"/>
    </location>
</feature>
<feature type="transmembrane region" description="Helical" evidence="7">
    <location>
        <begin position="695"/>
        <end position="716"/>
    </location>
</feature>
<dbReference type="Pfam" id="PF01554">
    <property type="entry name" value="MatE"/>
    <property type="match status" value="2"/>
</dbReference>
<evidence type="ECO:0000256" key="2">
    <source>
        <dbReference type="ARBA" id="ARBA00010199"/>
    </source>
</evidence>
<evidence type="ECO:0000313" key="9">
    <source>
        <dbReference type="Proteomes" id="UP000812966"/>
    </source>
</evidence>
<protein>
    <recommendedName>
        <fullName evidence="10">MATE efflux family protein</fullName>
    </recommendedName>
</protein>
<feature type="transmembrane region" description="Helical" evidence="7">
    <location>
        <begin position="474"/>
        <end position="492"/>
    </location>
</feature>
<organism evidence="8 9">
    <name type="scientific">Filobasidium floriforme</name>
    <dbReference type="NCBI Taxonomy" id="5210"/>
    <lineage>
        <taxon>Eukaryota</taxon>
        <taxon>Fungi</taxon>
        <taxon>Dikarya</taxon>
        <taxon>Basidiomycota</taxon>
        <taxon>Agaricomycotina</taxon>
        <taxon>Tremellomycetes</taxon>
        <taxon>Filobasidiales</taxon>
        <taxon>Filobasidiaceae</taxon>
        <taxon>Filobasidium</taxon>
    </lineage>
</organism>
<dbReference type="GO" id="GO:0042910">
    <property type="term" value="F:xenobiotic transmembrane transporter activity"/>
    <property type="evidence" value="ECO:0007669"/>
    <property type="project" value="InterPro"/>
</dbReference>